<reference evidence="1 2" key="1">
    <citation type="journal article" date="2014" name="Int. J. Syst. Evol. Microbiol.">
        <title>Complete genome sequence of Corynebacterium casei LMG S-19264T (=DSM 44701T), isolated from a smear-ripened cheese.</title>
        <authorList>
            <consortium name="US DOE Joint Genome Institute (JGI-PGF)"/>
            <person name="Walter F."/>
            <person name="Albersmeier A."/>
            <person name="Kalinowski J."/>
            <person name="Ruckert C."/>
        </authorList>
    </citation>
    <scope>NUCLEOTIDE SEQUENCE [LARGE SCALE GENOMIC DNA]</scope>
    <source>
        <strain evidence="1 2">KCTC 19473</strain>
    </source>
</reference>
<dbReference type="AlphaFoldDB" id="A0A919CEW1"/>
<proteinExistence type="predicted"/>
<dbReference type="EMBL" id="BMXL01000001">
    <property type="protein sequence ID" value="GHD15713.1"/>
    <property type="molecule type" value="Genomic_DNA"/>
</dbReference>
<evidence type="ECO:0000313" key="2">
    <source>
        <dbReference type="Proteomes" id="UP000654947"/>
    </source>
</evidence>
<organism evidence="1 2">
    <name type="scientific">Nocardiopsis kunsanensis</name>
    <dbReference type="NCBI Taxonomy" id="141693"/>
    <lineage>
        <taxon>Bacteria</taxon>
        <taxon>Bacillati</taxon>
        <taxon>Actinomycetota</taxon>
        <taxon>Actinomycetes</taxon>
        <taxon>Streptosporangiales</taxon>
        <taxon>Nocardiopsidaceae</taxon>
        <taxon>Nocardiopsis</taxon>
    </lineage>
</organism>
<comment type="caution">
    <text evidence="1">The sequence shown here is derived from an EMBL/GenBank/DDBJ whole genome shotgun (WGS) entry which is preliminary data.</text>
</comment>
<accession>A0A919CEW1</accession>
<sequence>MSPNKESEVPKTCPAYPPEYRDQIIALAHSGRTPEDLATECEPSAQTIRTWTVKKGPPDGGPFDDLLLLCRDGGI</sequence>
<protein>
    <submittedName>
        <fullName evidence="1">Uncharacterized protein</fullName>
    </submittedName>
</protein>
<keyword evidence="2" id="KW-1185">Reference proteome</keyword>
<name>A0A919CEW1_9ACTN</name>
<gene>
    <name evidence="1" type="ORF">GCM10007147_03390</name>
</gene>
<dbReference type="Proteomes" id="UP000654947">
    <property type="component" value="Unassembled WGS sequence"/>
</dbReference>
<evidence type="ECO:0000313" key="1">
    <source>
        <dbReference type="EMBL" id="GHD15713.1"/>
    </source>
</evidence>